<dbReference type="PANTHER" id="PTHR33021">
    <property type="entry name" value="BLUE COPPER PROTEIN"/>
    <property type="match status" value="1"/>
</dbReference>
<comment type="similarity">
    <text evidence="8">Belongs to the early nodulin-like (ENODL) family.</text>
</comment>
<reference evidence="12" key="1">
    <citation type="submission" date="2022-03" db="EMBL/GenBank/DDBJ databases">
        <title>A functionally conserved STORR gene fusion in Papaver species that diverged 16.8 million years ago.</title>
        <authorList>
            <person name="Catania T."/>
        </authorList>
    </citation>
    <scope>NUCLEOTIDE SEQUENCE</scope>
    <source>
        <strain evidence="12">S-191538</strain>
    </source>
</reference>
<comment type="caution">
    <text evidence="12">The sequence shown here is derived from an EMBL/GenBank/DDBJ whole genome shotgun (WGS) entry which is preliminary data.</text>
</comment>
<evidence type="ECO:0000256" key="7">
    <source>
        <dbReference type="ARBA" id="ARBA00023288"/>
    </source>
</evidence>
<dbReference type="InterPro" id="IPR039391">
    <property type="entry name" value="Phytocyanin-like"/>
</dbReference>
<evidence type="ECO:0000313" key="12">
    <source>
        <dbReference type="EMBL" id="MCL7031787.1"/>
    </source>
</evidence>
<evidence type="ECO:0000259" key="11">
    <source>
        <dbReference type="PROSITE" id="PS51485"/>
    </source>
</evidence>
<dbReference type="Proteomes" id="UP001177140">
    <property type="component" value="Unassembled WGS sequence"/>
</dbReference>
<gene>
    <name evidence="12" type="ORF">MKW94_026241</name>
</gene>
<evidence type="ECO:0000256" key="8">
    <source>
        <dbReference type="ARBA" id="ARBA00035011"/>
    </source>
</evidence>
<evidence type="ECO:0000256" key="1">
    <source>
        <dbReference type="ARBA" id="ARBA00004589"/>
    </source>
</evidence>
<dbReference type="AlphaFoldDB" id="A0AA41V4N4"/>
<dbReference type="Gene3D" id="2.60.40.420">
    <property type="entry name" value="Cupredoxins - blue copper proteins"/>
    <property type="match status" value="1"/>
</dbReference>
<dbReference type="FunFam" id="2.60.40.420:FF:000010">
    <property type="entry name" value="Early nodulin-like protein 1"/>
    <property type="match status" value="1"/>
</dbReference>
<evidence type="ECO:0000256" key="9">
    <source>
        <dbReference type="ARBA" id="ARBA00037868"/>
    </source>
</evidence>
<dbReference type="SUPFAM" id="SSF49503">
    <property type="entry name" value="Cupredoxins"/>
    <property type="match status" value="1"/>
</dbReference>
<keyword evidence="7" id="KW-0449">Lipoprotein</keyword>
<proteinExistence type="inferred from homology"/>
<evidence type="ECO:0000256" key="6">
    <source>
        <dbReference type="ARBA" id="ARBA00023180"/>
    </source>
</evidence>
<keyword evidence="4" id="KW-0472">Membrane</keyword>
<keyword evidence="3 10" id="KW-0732">Signal</keyword>
<evidence type="ECO:0000256" key="10">
    <source>
        <dbReference type="SAM" id="SignalP"/>
    </source>
</evidence>
<dbReference type="PROSITE" id="PS51485">
    <property type="entry name" value="PHYTOCYANIN"/>
    <property type="match status" value="1"/>
</dbReference>
<dbReference type="InterPro" id="IPR041846">
    <property type="entry name" value="ENL_dom"/>
</dbReference>
<dbReference type="GO" id="GO:0012505">
    <property type="term" value="C:endomembrane system"/>
    <property type="evidence" value="ECO:0007669"/>
    <property type="project" value="UniProtKB-SubCell"/>
</dbReference>
<evidence type="ECO:0000256" key="2">
    <source>
        <dbReference type="ARBA" id="ARBA00022622"/>
    </source>
</evidence>
<evidence type="ECO:0000256" key="5">
    <source>
        <dbReference type="ARBA" id="ARBA00023157"/>
    </source>
</evidence>
<sequence length="181" mass="19202">MAVSSRMVALSISLVLVNLVLFSSFTEAKDFIVGGKSNGWEVPASPQSQPLNQWAQSSRFQLGDSLVWKYETGKDSVLQVTRENYLNCVSTKPIAEYKDGSNTKVVLNKSGPYYFISGAKGHCEKGQKLIVVVMAPRVEAPAPSPADAAAVPPTSGATITSSSRFGGGFVVLMGLGMALVL</sequence>
<evidence type="ECO:0000313" key="13">
    <source>
        <dbReference type="Proteomes" id="UP001177140"/>
    </source>
</evidence>
<feature type="domain" description="Phytocyanin" evidence="11">
    <location>
        <begin position="29"/>
        <end position="135"/>
    </location>
</feature>
<protein>
    <recommendedName>
        <fullName evidence="11">Phytocyanin domain-containing protein</fullName>
    </recommendedName>
</protein>
<dbReference type="PANTHER" id="PTHR33021:SF197">
    <property type="entry name" value="EARLY NODULIN-LIKE PROTEIN 13"/>
    <property type="match status" value="1"/>
</dbReference>
<feature type="chain" id="PRO_5041270581" description="Phytocyanin domain-containing protein" evidence="10">
    <location>
        <begin position="29"/>
        <end position="181"/>
    </location>
</feature>
<dbReference type="Pfam" id="PF02298">
    <property type="entry name" value="Cu_bind_like"/>
    <property type="match status" value="1"/>
</dbReference>
<dbReference type="InterPro" id="IPR008972">
    <property type="entry name" value="Cupredoxin"/>
</dbReference>
<dbReference type="InterPro" id="IPR003245">
    <property type="entry name" value="Phytocyanin_dom"/>
</dbReference>
<dbReference type="GO" id="GO:0005886">
    <property type="term" value="C:plasma membrane"/>
    <property type="evidence" value="ECO:0007669"/>
    <property type="project" value="TreeGrafter"/>
</dbReference>
<name>A0AA41V4N4_PAPNU</name>
<organism evidence="12 13">
    <name type="scientific">Papaver nudicaule</name>
    <name type="common">Iceland poppy</name>
    <dbReference type="NCBI Taxonomy" id="74823"/>
    <lineage>
        <taxon>Eukaryota</taxon>
        <taxon>Viridiplantae</taxon>
        <taxon>Streptophyta</taxon>
        <taxon>Embryophyta</taxon>
        <taxon>Tracheophyta</taxon>
        <taxon>Spermatophyta</taxon>
        <taxon>Magnoliopsida</taxon>
        <taxon>Ranunculales</taxon>
        <taxon>Papaveraceae</taxon>
        <taxon>Papaveroideae</taxon>
        <taxon>Papaver</taxon>
    </lineage>
</organism>
<dbReference type="GO" id="GO:0009055">
    <property type="term" value="F:electron transfer activity"/>
    <property type="evidence" value="ECO:0007669"/>
    <property type="project" value="InterPro"/>
</dbReference>
<accession>A0AA41V4N4</accession>
<evidence type="ECO:0000256" key="3">
    <source>
        <dbReference type="ARBA" id="ARBA00022729"/>
    </source>
</evidence>
<feature type="signal peptide" evidence="10">
    <location>
        <begin position="1"/>
        <end position="28"/>
    </location>
</feature>
<dbReference type="EMBL" id="JAJJMA010115679">
    <property type="protein sequence ID" value="MCL7031787.1"/>
    <property type="molecule type" value="Genomic_DNA"/>
</dbReference>
<comment type="subcellular location">
    <subcellularLocation>
        <location evidence="9">Endomembrane system</location>
        <topology evidence="9">Lipid-anchor</topology>
    </subcellularLocation>
    <subcellularLocation>
        <location evidence="1">Membrane</location>
        <topology evidence="1">Lipid-anchor</topology>
        <topology evidence="1">GPI-anchor</topology>
    </subcellularLocation>
</comment>
<keyword evidence="5" id="KW-1015">Disulfide bond</keyword>
<keyword evidence="13" id="KW-1185">Reference proteome</keyword>
<dbReference type="GO" id="GO:0098552">
    <property type="term" value="C:side of membrane"/>
    <property type="evidence" value="ECO:0007669"/>
    <property type="project" value="UniProtKB-KW"/>
</dbReference>
<keyword evidence="2" id="KW-0336">GPI-anchor</keyword>
<dbReference type="CDD" id="cd11019">
    <property type="entry name" value="OsENODL1_like"/>
    <property type="match status" value="1"/>
</dbReference>
<keyword evidence="6" id="KW-0325">Glycoprotein</keyword>
<evidence type="ECO:0000256" key="4">
    <source>
        <dbReference type="ARBA" id="ARBA00023136"/>
    </source>
</evidence>